<protein>
    <recommendedName>
        <fullName evidence="1">YdhG-like domain-containing protein</fullName>
    </recommendedName>
</protein>
<dbReference type="RefSeq" id="WP_171716488.1">
    <property type="nucleotide sequence ID" value="NZ_WHOB01000018.1"/>
</dbReference>
<dbReference type="Gene3D" id="3.90.1150.200">
    <property type="match status" value="1"/>
</dbReference>
<dbReference type="InterPro" id="IPR016786">
    <property type="entry name" value="YdeI_bac"/>
</dbReference>
<evidence type="ECO:0000313" key="3">
    <source>
        <dbReference type="Proteomes" id="UP000596857"/>
    </source>
</evidence>
<dbReference type="PIRSF" id="PIRSF021308">
    <property type="entry name" value="UCP021308"/>
    <property type="match status" value="1"/>
</dbReference>
<dbReference type="EMBL" id="WHOB01000018">
    <property type="protein sequence ID" value="NOU78403.1"/>
    <property type="molecule type" value="Genomic_DNA"/>
</dbReference>
<evidence type="ECO:0000259" key="1">
    <source>
        <dbReference type="Pfam" id="PF08818"/>
    </source>
</evidence>
<dbReference type="SUPFAM" id="SSF159888">
    <property type="entry name" value="YdhG-like"/>
    <property type="match status" value="1"/>
</dbReference>
<gene>
    <name evidence="2" type="ORF">GC101_05865</name>
</gene>
<evidence type="ECO:0000313" key="2">
    <source>
        <dbReference type="EMBL" id="NOU78403.1"/>
    </source>
</evidence>
<dbReference type="Pfam" id="PF08818">
    <property type="entry name" value="DUF1801"/>
    <property type="match status" value="1"/>
</dbReference>
<dbReference type="Proteomes" id="UP000596857">
    <property type="component" value="Unassembled WGS sequence"/>
</dbReference>
<organism evidence="2 3">
    <name type="scientific">Paenibacillus phytohabitans</name>
    <dbReference type="NCBI Taxonomy" id="2654978"/>
    <lineage>
        <taxon>Bacteria</taxon>
        <taxon>Bacillati</taxon>
        <taxon>Bacillota</taxon>
        <taxon>Bacilli</taxon>
        <taxon>Bacillales</taxon>
        <taxon>Paenibacillaceae</taxon>
        <taxon>Paenibacillus</taxon>
    </lineage>
</organism>
<keyword evidence="3" id="KW-1185">Reference proteome</keyword>
<feature type="domain" description="YdhG-like" evidence="1">
    <location>
        <begin position="20"/>
        <end position="117"/>
    </location>
</feature>
<name>A0ABX1YBR0_9BACL</name>
<sequence>MTGSELNPKVDFFFNKASQWKEEYGKLRTILLGCQLTEELKWGVPCYTFQGGNIALIHGFKEYCAIMFVKGSLLPDPQGILIQQTKNVQAGRQIRFNTVQEIADREATIKDYIYNAIEVETAGLEVDYKKDTEYEIPEEFQTKLDENLDLQAAFEALTPGRKRQYITYFTDPKQSKTRTARVEKYTPHILNGKGLSD</sequence>
<reference evidence="2 3" key="1">
    <citation type="submission" date="2019-10" db="EMBL/GenBank/DDBJ databases">
        <title>Description of Paenibacillus terricola sp. nov.</title>
        <authorList>
            <person name="Carlier A."/>
            <person name="Qi S."/>
        </authorList>
    </citation>
    <scope>NUCLEOTIDE SEQUENCE [LARGE SCALE GENOMIC DNA]</scope>
    <source>
        <strain evidence="2 3">LMG 31459</strain>
    </source>
</reference>
<dbReference type="InterPro" id="IPR014922">
    <property type="entry name" value="YdhG-like"/>
</dbReference>
<proteinExistence type="predicted"/>
<dbReference type="Pfam" id="PF13376">
    <property type="entry name" value="OmdA"/>
    <property type="match status" value="1"/>
</dbReference>
<comment type="caution">
    <text evidence="2">The sequence shown here is derived from an EMBL/GenBank/DDBJ whole genome shotgun (WGS) entry which is preliminary data.</text>
</comment>
<accession>A0ABX1YBR0</accession>